<feature type="region of interest" description="Disordered" evidence="1">
    <location>
        <begin position="220"/>
        <end position="264"/>
    </location>
</feature>
<reference evidence="2" key="1">
    <citation type="submission" date="2021-02" db="EMBL/GenBank/DDBJ databases">
        <authorList>
            <person name="Dougan E. K."/>
            <person name="Rhodes N."/>
            <person name="Thang M."/>
            <person name="Chan C."/>
        </authorList>
    </citation>
    <scope>NUCLEOTIDE SEQUENCE</scope>
</reference>
<proteinExistence type="predicted"/>
<dbReference type="AlphaFoldDB" id="A0A812R402"/>
<feature type="compositionally biased region" description="Polar residues" evidence="1">
    <location>
        <begin position="254"/>
        <end position="264"/>
    </location>
</feature>
<dbReference type="Proteomes" id="UP000601435">
    <property type="component" value="Unassembled WGS sequence"/>
</dbReference>
<comment type="caution">
    <text evidence="2">The sequence shown here is derived from an EMBL/GenBank/DDBJ whole genome shotgun (WGS) entry which is preliminary data.</text>
</comment>
<accession>A0A812R402</accession>
<organism evidence="2 3">
    <name type="scientific">Symbiodinium necroappetens</name>
    <dbReference type="NCBI Taxonomy" id="1628268"/>
    <lineage>
        <taxon>Eukaryota</taxon>
        <taxon>Sar</taxon>
        <taxon>Alveolata</taxon>
        <taxon>Dinophyceae</taxon>
        <taxon>Suessiales</taxon>
        <taxon>Symbiodiniaceae</taxon>
        <taxon>Symbiodinium</taxon>
    </lineage>
</organism>
<sequence>MADLKLEELRAALAQLGETAPKTWTRAEIRVRLEELTGEDLSKNVKSKHQDVSPAQQLTKKLNAAANRRKADLVSFCEQELGISNIDKWTMNRIQMEGLKRVLEITEGDFRDLVSFGKHGLLTYQELYDQDKGYCRWVVETAHERQEKSDFRLRRLARWIQKQDEEELKPESSRQMGRPILSLLQKSGYKDIQSTALSSENKDERLDALTAVIKELSAEVQNLKDERQPARKKGKDKEEEMPETDGSFAMISPQRVSTAKSSAA</sequence>
<dbReference type="OrthoDB" id="419732at2759"/>
<protein>
    <submittedName>
        <fullName evidence="2">Uncharacterized protein</fullName>
    </submittedName>
</protein>
<dbReference type="EMBL" id="CAJNJA010018231">
    <property type="protein sequence ID" value="CAE7418167.1"/>
    <property type="molecule type" value="Genomic_DNA"/>
</dbReference>
<evidence type="ECO:0000313" key="3">
    <source>
        <dbReference type="Proteomes" id="UP000601435"/>
    </source>
</evidence>
<name>A0A812R402_9DINO</name>
<evidence type="ECO:0000256" key="1">
    <source>
        <dbReference type="SAM" id="MobiDB-lite"/>
    </source>
</evidence>
<evidence type="ECO:0000313" key="2">
    <source>
        <dbReference type="EMBL" id="CAE7418167.1"/>
    </source>
</evidence>
<keyword evidence="3" id="KW-1185">Reference proteome</keyword>
<gene>
    <name evidence="2" type="ORF">SNEC2469_LOCUS11482</name>
</gene>